<dbReference type="EMBL" id="PIPK01000035">
    <property type="protein sequence ID" value="RUO17970.1"/>
    <property type="molecule type" value="Genomic_DNA"/>
</dbReference>
<dbReference type="Proteomes" id="UP000287865">
    <property type="component" value="Unassembled WGS sequence"/>
</dbReference>
<gene>
    <name evidence="3" type="ORF">CWE07_14320</name>
    <name evidence="2" type="ORF">CWE07_14330</name>
</gene>
<feature type="non-terminal residue" evidence="3">
    <location>
        <position position="64"/>
    </location>
</feature>
<dbReference type="EMBL" id="PIPK01000036">
    <property type="protein sequence ID" value="RUO17963.1"/>
    <property type="molecule type" value="Genomic_DNA"/>
</dbReference>
<evidence type="ECO:0000313" key="4">
    <source>
        <dbReference type="Proteomes" id="UP000287865"/>
    </source>
</evidence>
<name>A0ABY0BND5_9GAMM</name>
<sequence>MTNWLLNNKLVVALLAVIVVVAGILVAPFNWDTGMPRSPVAVDAIPNIGENQQIVYTDWPGRSP</sequence>
<accession>A0ABY0BND5</accession>
<reference evidence="3 4" key="1">
    <citation type="journal article" date="2018" name="Front. Microbiol.">
        <title>Genome-Based Analysis Reveals the Taxonomy and Diversity of the Family Idiomarinaceae.</title>
        <authorList>
            <person name="Liu Y."/>
            <person name="Lai Q."/>
            <person name="Shao Z."/>
        </authorList>
    </citation>
    <scope>NUCLEOTIDE SEQUENCE [LARGE SCALE GENOMIC DNA]</scope>
    <source>
        <strain evidence="3 4">CF12-14</strain>
    </source>
</reference>
<evidence type="ECO:0000256" key="1">
    <source>
        <dbReference type="SAM" id="Phobius"/>
    </source>
</evidence>
<proteinExistence type="predicted"/>
<protein>
    <recommendedName>
        <fullName evidence="5">AcrB/AcrD/AcrF family protein</fullName>
    </recommendedName>
</protein>
<evidence type="ECO:0000313" key="3">
    <source>
        <dbReference type="EMBL" id="RUO17970.1"/>
    </source>
</evidence>
<keyword evidence="1" id="KW-0472">Membrane</keyword>
<comment type="caution">
    <text evidence="3">The sequence shown here is derived from an EMBL/GenBank/DDBJ whole genome shotgun (WGS) entry which is preliminary data.</text>
</comment>
<organism evidence="3 4">
    <name type="scientific">Aliidiomarina maris</name>
    <dbReference type="NCBI Taxonomy" id="531312"/>
    <lineage>
        <taxon>Bacteria</taxon>
        <taxon>Pseudomonadati</taxon>
        <taxon>Pseudomonadota</taxon>
        <taxon>Gammaproteobacteria</taxon>
        <taxon>Alteromonadales</taxon>
        <taxon>Idiomarinaceae</taxon>
        <taxon>Aliidiomarina</taxon>
    </lineage>
</organism>
<evidence type="ECO:0008006" key="5">
    <source>
        <dbReference type="Google" id="ProtNLM"/>
    </source>
</evidence>
<keyword evidence="1" id="KW-0812">Transmembrane</keyword>
<keyword evidence="4" id="KW-1185">Reference proteome</keyword>
<feature type="transmembrane region" description="Helical" evidence="1">
    <location>
        <begin position="12"/>
        <end position="31"/>
    </location>
</feature>
<evidence type="ECO:0000313" key="2">
    <source>
        <dbReference type="EMBL" id="RUO17963.1"/>
    </source>
</evidence>
<keyword evidence="1" id="KW-1133">Transmembrane helix</keyword>